<dbReference type="GO" id="GO:0016987">
    <property type="term" value="F:sigma factor activity"/>
    <property type="evidence" value="ECO:0007669"/>
    <property type="project" value="UniProtKB-KW"/>
</dbReference>
<evidence type="ECO:0000259" key="9">
    <source>
        <dbReference type="Pfam" id="PF04552"/>
    </source>
</evidence>
<protein>
    <submittedName>
        <fullName evidence="11">RNA polymerase factor sigma-54</fullName>
    </submittedName>
</protein>
<comment type="similarity">
    <text evidence="1">Belongs to the sigma-54 factor family.</text>
</comment>
<evidence type="ECO:0000256" key="6">
    <source>
        <dbReference type="ARBA" id="ARBA00023082"/>
    </source>
</evidence>
<dbReference type="NCBIfam" id="TIGR02395">
    <property type="entry name" value="rpoN_sigma"/>
    <property type="match status" value="1"/>
</dbReference>
<dbReference type="PROSITE" id="PS00718">
    <property type="entry name" value="SIGMA54_2"/>
    <property type="match status" value="1"/>
</dbReference>
<evidence type="ECO:0000259" key="10">
    <source>
        <dbReference type="Pfam" id="PF04963"/>
    </source>
</evidence>
<dbReference type="GO" id="GO:0000428">
    <property type="term" value="C:DNA-directed RNA polymerase complex"/>
    <property type="evidence" value="ECO:0007669"/>
    <property type="project" value="UniProtKB-KW"/>
</dbReference>
<keyword evidence="7" id="KW-0238">DNA-binding</keyword>
<proteinExistence type="inferred from homology"/>
<dbReference type="InterPro" id="IPR038709">
    <property type="entry name" value="RpoN_core-bd_sf"/>
</dbReference>
<evidence type="ECO:0000256" key="1">
    <source>
        <dbReference type="ARBA" id="ARBA00008798"/>
    </source>
</evidence>
<keyword evidence="5" id="KW-0805">Transcription regulation</keyword>
<organism evidence="11 12">
    <name type="scientific">Paenibacillus hemerocallicola</name>
    <dbReference type="NCBI Taxonomy" id="1172614"/>
    <lineage>
        <taxon>Bacteria</taxon>
        <taxon>Bacillati</taxon>
        <taxon>Bacillota</taxon>
        <taxon>Bacilli</taxon>
        <taxon>Bacillales</taxon>
        <taxon>Paenibacillaceae</taxon>
        <taxon>Paenibacillus</taxon>
    </lineage>
</organism>
<evidence type="ECO:0000313" key="12">
    <source>
        <dbReference type="Proteomes" id="UP000307943"/>
    </source>
</evidence>
<evidence type="ECO:0000313" key="11">
    <source>
        <dbReference type="EMBL" id="TNJ63700.1"/>
    </source>
</evidence>
<feature type="domain" description="RNA polymerase sigma factor 54 core-binding" evidence="10">
    <location>
        <begin position="90"/>
        <end position="274"/>
    </location>
</feature>
<dbReference type="InterPro" id="IPR000394">
    <property type="entry name" value="RNA_pol_sigma_54"/>
</dbReference>
<dbReference type="InterPro" id="IPR007634">
    <property type="entry name" value="RNA_pol_sigma_54_DNA-bd"/>
</dbReference>
<name>A0A5C4T4R3_9BACL</name>
<dbReference type="GO" id="GO:0016779">
    <property type="term" value="F:nucleotidyltransferase activity"/>
    <property type="evidence" value="ECO:0007669"/>
    <property type="project" value="UniProtKB-KW"/>
</dbReference>
<keyword evidence="8" id="KW-0804">Transcription</keyword>
<gene>
    <name evidence="11" type="primary">rpoN</name>
    <name evidence="11" type="ORF">FE784_24225</name>
</gene>
<dbReference type="Gene3D" id="1.10.10.60">
    <property type="entry name" value="Homeodomain-like"/>
    <property type="match status" value="1"/>
</dbReference>
<dbReference type="OrthoDB" id="9814402at2"/>
<dbReference type="GO" id="GO:0006352">
    <property type="term" value="P:DNA-templated transcription initiation"/>
    <property type="evidence" value="ECO:0007669"/>
    <property type="project" value="InterPro"/>
</dbReference>
<evidence type="ECO:0000256" key="7">
    <source>
        <dbReference type="ARBA" id="ARBA00023125"/>
    </source>
</evidence>
<dbReference type="PANTHER" id="PTHR32248">
    <property type="entry name" value="RNA POLYMERASE SIGMA-54 FACTOR"/>
    <property type="match status" value="1"/>
</dbReference>
<accession>A0A5C4T4R3</accession>
<dbReference type="PROSITE" id="PS50044">
    <property type="entry name" value="SIGMA54_3"/>
    <property type="match status" value="1"/>
</dbReference>
<evidence type="ECO:0000256" key="2">
    <source>
        <dbReference type="ARBA" id="ARBA00022478"/>
    </source>
</evidence>
<dbReference type="Proteomes" id="UP000307943">
    <property type="component" value="Unassembled WGS sequence"/>
</dbReference>
<sequence length="448" mass="49483">MRLWENNAQEGGERMHGYRLVQEQRQKLAMTAELKQSIHMLALSGDELSQYLREQAADNPVLDIEERRDGFVCGERVVSSGRHGNGFPDAAEAEETLERKLLAQLRLQPLPPALYRAAAYMAGNLTDAGYLGVGLDEVSSACGVDPTVAEAALGHLQALDPAGVGARDLRECLLIQMSRDTACDRYAREVADRYLSELAHGRLEQIAAALGITRARLTETCAYIRTLEPRPCFSLSAAEPAYIVPDAAIEGDADDFAVRMNEGSVPKLSLNEEYCRLTKGNESSELGLFLSDRVKSARWVLRSLRMREQTLARVIRTIIEEQPLFLKEGVKGLKPMSMADVSEKLGVHESTVSRAVHEKYVLTPNGVFPLKFFFSAGLATSDGGLISARTVKLRIGQLIEAENKSRPLSDRQIAAALAEERIRVSRRTVAKYRDELKIMPSSSRKIIG</sequence>
<evidence type="ECO:0000256" key="4">
    <source>
        <dbReference type="ARBA" id="ARBA00022695"/>
    </source>
</evidence>
<dbReference type="Pfam" id="PF04552">
    <property type="entry name" value="Sigma54_DBD"/>
    <property type="match status" value="1"/>
</dbReference>
<dbReference type="Pfam" id="PF04963">
    <property type="entry name" value="Sigma54_CBD"/>
    <property type="match status" value="1"/>
</dbReference>
<dbReference type="GO" id="GO:0001216">
    <property type="term" value="F:DNA-binding transcription activator activity"/>
    <property type="evidence" value="ECO:0007669"/>
    <property type="project" value="InterPro"/>
</dbReference>
<dbReference type="GO" id="GO:0003677">
    <property type="term" value="F:DNA binding"/>
    <property type="evidence" value="ECO:0007669"/>
    <property type="project" value="UniProtKB-KW"/>
</dbReference>
<keyword evidence="6" id="KW-0731">Sigma factor</keyword>
<evidence type="ECO:0000256" key="8">
    <source>
        <dbReference type="ARBA" id="ARBA00023163"/>
    </source>
</evidence>
<keyword evidence="4" id="KW-0548">Nucleotidyltransferase</keyword>
<dbReference type="InterPro" id="IPR007046">
    <property type="entry name" value="RNA_pol_sigma_54_core-bd"/>
</dbReference>
<evidence type="ECO:0000256" key="5">
    <source>
        <dbReference type="ARBA" id="ARBA00023015"/>
    </source>
</evidence>
<dbReference type="AlphaFoldDB" id="A0A5C4T4R3"/>
<feature type="domain" description="RNA polymerase sigma factor 54 DNA-binding" evidence="9">
    <location>
        <begin position="290"/>
        <end position="445"/>
    </location>
</feature>
<dbReference type="Gene3D" id="1.10.10.1330">
    <property type="entry name" value="RNA polymerase sigma-54 factor, core-binding domain"/>
    <property type="match status" value="1"/>
</dbReference>
<dbReference type="Pfam" id="PF00309">
    <property type="entry name" value="Sigma54_AID"/>
    <property type="match status" value="1"/>
</dbReference>
<reference evidence="11 12" key="1">
    <citation type="submission" date="2019-05" db="EMBL/GenBank/DDBJ databases">
        <title>We sequenced the genome of Paenibacillus hemerocallicola KCTC 33185 for further insight into its adaptation and study the phylogeny of Paenibacillus.</title>
        <authorList>
            <person name="Narsing Rao M.P."/>
        </authorList>
    </citation>
    <scope>NUCLEOTIDE SEQUENCE [LARGE SCALE GENOMIC DNA]</scope>
    <source>
        <strain evidence="11 12">KCTC 33185</strain>
    </source>
</reference>
<keyword evidence="2" id="KW-0240">DNA-directed RNA polymerase</keyword>
<dbReference type="PRINTS" id="PR00045">
    <property type="entry name" value="SIGMA54FCT"/>
</dbReference>
<dbReference type="PANTHER" id="PTHR32248:SF4">
    <property type="entry name" value="RNA POLYMERASE SIGMA-54 FACTOR"/>
    <property type="match status" value="1"/>
</dbReference>
<keyword evidence="12" id="KW-1185">Reference proteome</keyword>
<keyword evidence="3" id="KW-0808">Transferase</keyword>
<comment type="caution">
    <text evidence="11">The sequence shown here is derived from an EMBL/GenBank/DDBJ whole genome shotgun (WGS) entry which is preliminary data.</text>
</comment>
<evidence type="ECO:0000256" key="3">
    <source>
        <dbReference type="ARBA" id="ARBA00022679"/>
    </source>
</evidence>
<dbReference type="EMBL" id="VDCQ01000039">
    <property type="protein sequence ID" value="TNJ63700.1"/>
    <property type="molecule type" value="Genomic_DNA"/>
</dbReference>
<dbReference type="PIRSF" id="PIRSF000774">
    <property type="entry name" value="RpoN"/>
    <property type="match status" value="1"/>
</dbReference>